<dbReference type="Pfam" id="PF03415">
    <property type="entry name" value="Peptidase_C11"/>
    <property type="match status" value="1"/>
</dbReference>
<evidence type="ECO:0000313" key="2">
    <source>
        <dbReference type="EMBL" id="BBL06902.1"/>
    </source>
</evidence>
<dbReference type="InterPro" id="IPR005077">
    <property type="entry name" value="Peptidase_C11"/>
</dbReference>
<protein>
    <submittedName>
        <fullName evidence="2">Clostripain</fullName>
    </submittedName>
</protein>
<dbReference type="Proteomes" id="UP000319374">
    <property type="component" value="Chromosome"/>
</dbReference>
<evidence type="ECO:0000256" key="1">
    <source>
        <dbReference type="SAM" id="MobiDB-lite"/>
    </source>
</evidence>
<dbReference type="AlphaFoldDB" id="A0A4Y1X1M5"/>
<organism evidence="2 3">
    <name type="scientific">Alistipes dispar</name>
    <dbReference type="NCBI Taxonomy" id="2585119"/>
    <lineage>
        <taxon>Bacteria</taxon>
        <taxon>Pseudomonadati</taxon>
        <taxon>Bacteroidota</taxon>
        <taxon>Bacteroidia</taxon>
        <taxon>Bacteroidales</taxon>
        <taxon>Rikenellaceae</taxon>
        <taxon>Alistipes</taxon>
    </lineage>
</organism>
<accession>A0A4Y1X1M5</accession>
<dbReference type="KEGG" id="ada:A5CPEGH6_15400"/>
<dbReference type="GeneID" id="98673516"/>
<name>A0A4Y1X1M5_9BACT</name>
<keyword evidence="3" id="KW-1185">Reference proteome</keyword>
<feature type="compositionally biased region" description="Low complexity" evidence="1">
    <location>
        <begin position="150"/>
        <end position="162"/>
    </location>
</feature>
<sequence length="404" mass="43418">MIRTILLFLAALPLVSCIGEDAGDSAPEGPARTVLVWLGGDNDLTGEVAQKIEALRRGWRPTGGACLIYADSRRDGARLLRLRGGCAAAPEPYVETVAEYGPENSASAEVFGRVLRDVTAAYPADGYGLVFFSHGSGWLPAGTLRNAAGEAGSASASPASRSLGRDDSVPEGGSAEMELADFAGAIPDGALDFILFESCFSAGVEVAYALRHKARYLLVSSAEMLSPGFAPVYPTALPLLFDASRPTADALAAFGRAYMDYINTLDGAFRSATLSLVDTSYMDVLAARIRELLGNSSHRADISIGLQHFDRPGSYGDIPAVPRFFDFGQWAGRIAGDEVNAVFGEQMKRTVIWEESTERFLPSQNGFEIRCHSGLTVYVEQPELVKLNEYYRRTAWYGAVWGGN</sequence>
<evidence type="ECO:0000313" key="3">
    <source>
        <dbReference type="Proteomes" id="UP000319374"/>
    </source>
</evidence>
<dbReference type="RefSeq" id="WP_141428778.1">
    <property type="nucleotide sequence ID" value="NZ_AP019736.1"/>
</dbReference>
<reference evidence="3" key="1">
    <citation type="submission" date="2019-06" db="EMBL/GenBank/DDBJ databases">
        <title>Alistipes onderdonkii subsp. vulgaris subsp. nov., Alistipes dispar sp. nov. and Alistipes communis sp. nov., isolated from human faeces, and creation of Alistipes onderdonkii subsp. onderdonkii subsp. nov.</title>
        <authorList>
            <person name="Sakamoto M."/>
            <person name="Ikeyama N."/>
            <person name="Ogata Y."/>
            <person name="Suda W."/>
            <person name="Iino T."/>
            <person name="Hattori M."/>
            <person name="Ohkuma M."/>
        </authorList>
    </citation>
    <scope>NUCLEOTIDE SEQUENCE [LARGE SCALE GENOMIC DNA]</scope>
    <source>
        <strain evidence="3">5CPEGH6</strain>
    </source>
</reference>
<dbReference type="PANTHER" id="PTHR37835:SF1">
    <property type="entry name" value="ALPHA-CLOSTRIPAIN"/>
    <property type="match status" value="1"/>
</dbReference>
<feature type="region of interest" description="Disordered" evidence="1">
    <location>
        <begin position="150"/>
        <end position="172"/>
    </location>
</feature>
<dbReference type="EMBL" id="AP019736">
    <property type="protein sequence ID" value="BBL06902.1"/>
    <property type="molecule type" value="Genomic_DNA"/>
</dbReference>
<dbReference type="PANTHER" id="PTHR37835">
    <property type="entry name" value="ALPHA-CLOSTRIPAIN"/>
    <property type="match status" value="1"/>
</dbReference>
<gene>
    <name evidence="2" type="ORF">A5CPEGH6_15400</name>
</gene>
<proteinExistence type="predicted"/>
<dbReference type="Gene3D" id="3.40.50.11970">
    <property type="match status" value="1"/>
</dbReference>
<dbReference type="OrthoDB" id="5507507at2"/>